<dbReference type="PANTHER" id="PTHR44083">
    <property type="entry name" value="TOPLESS-RELATED PROTEIN 1-RELATED"/>
    <property type="match status" value="1"/>
</dbReference>
<organism evidence="2 3">
    <name type="scientific">Coffea canephora</name>
    <name type="common">Robusta coffee</name>
    <dbReference type="NCBI Taxonomy" id="49390"/>
    <lineage>
        <taxon>Eukaryota</taxon>
        <taxon>Viridiplantae</taxon>
        <taxon>Streptophyta</taxon>
        <taxon>Embryophyta</taxon>
        <taxon>Tracheophyta</taxon>
        <taxon>Spermatophyta</taxon>
        <taxon>Magnoliopsida</taxon>
        <taxon>eudicotyledons</taxon>
        <taxon>Gunneridae</taxon>
        <taxon>Pentapetalae</taxon>
        <taxon>asterids</taxon>
        <taxon>lamiids</taxon>
        <taxon>Gentianales</taxon>
        <taxon>Rubiaceae</taxon>
        <taxon>Ixoroideae</taxon>
        <taxon>Gardenieae complex</taxon>
        <taxon>Bertiereae - Coffeeae clade</taxon>
        <taxon>Coffeeae</taxon>
        <taxon>Coffea</taxon>
    </lineage>
</organism>
<dbReference type="SMART" id="SM00320">
    <property type="entry name" value="WD40"/>
    <property type="match status" value="2"/>
</dbReference>
<dbReference type="InterPro" id="IPR027728">
    <property type="entry name" value="Topless_fam"/>
</dbReference>
<dbReference type="PROSITE" id="PS50082">
    <property type="entry name" value="WD_REPEATS_2"/>
    <property type="match status" value="1"/>
</dbReference>
<dbReference type="InterPro" id="IPR015943">
    <property type="entry name" value="WD40/YVTN_repeat-like_dom_sf"/>
</dbReference>
<dbReference type="PANTHER" id="PTHR44083:SF48">
    <property type="entry name" value="TOPLESS-RELATED PROTEIN 4"/>
    <property type="match status" value="1"/>
</dbReference>
<name>A0A068UJM1_COFCA</name>
<gene>
    <name evidence="2" type="ORF">GSCOC_T00027314001</name>
</gene>
<proteinExistence type="predicted"/>
<protein>
    <submittedName>
        <fullName evidence="2">Uncharacterized protein</fullName>
    </submittedName>
</protein>
<dbReference type="PhylomeDB" id="A0A068UJM1"/>
<dbReference type="SUPFAM" id="SSF50978">
    <property type="entry name" value="WD40 repeat-like"/>
    <property type="match status" value="1"/>
</dbReference>
<keyword evidence="1" id="KW-0853">WD repeat</keyword>
<dbReference type="Proteomes" id="UP000295252">
    <property type="component" value="Chromosome IX"/>
</dbReference>
<evidence type="ECO:0000313" key="2">
    <source>
        <dbReference type="EMBL" id="CDP08434.1"/>
    </source>
</evidence>
<keyword evidence="3" id="KW-1185">Reference proteome</keyword>
<feature type="repeat" description="WD" evidence="1">
    <location>
        <begin position="160"/>
        <end position="192"/>
    </location>
</feature>
<dbReference type="InParanoid" id="A0A068UJM1"/>
<dbReference type="Gramene" id="CDP08434">
    <property type="protein sequence ID" value="CDP08434"/>
    <property type="gene ID" value="GSCOC_T00027314001"/>
</dbReference>
<dbReference type="STRING" id="49390.A0A068UJM1"/>
<dbReference type="EMBL" id="HG739116">
    <property type="protein sequence ID" value="CDP08434.1"/>
    <property type="molecule type" value="Genomic_DNA"/>
</dbReference>
<dbReference type="InterPro" id="IPR036322">
    <property type="entry name" value="WD40_repeat_dom_sf"/>
</dbReference>
<dbReference type="GO" id="GO:0006355">
    <property type="term" value="P:regulation of DNA-templated transcription"/>
    <property type="evidence" value="ECO:0007669"/>
    <property type="project" value="InterPro"/>
</dbReference>
<accession>A0A068UJM1</accession>
<dbReference type="AlphaFoldDB" id="A0A068UJM1"/>
<dbReference type="Gene3D" id="2.130.10.10">
    <property type="entry name" value="YVTN repeat-like/Quinoprotein amine dehydrogenase"/>
    <property type="match status" value="1"/>
</dbReference>
<sequence length="359" mass="40490">MPAAGPKIPAELPNPKIWKSKEIKEPSELRSLRLPNSLPAVKIWTWIKDEHNLNGQATSAVPPRLWQPSKMIIDARTADLKEPVPCLALTRMDSCILSALGGKVSLFDLGTFDLGHFEVTELDIPQLAFDPIDNNRVAIGRDDFVLQIYDIRHDKVIRKIIFHQDKVTGIIFSGYLDIMVTAGADAQICVWKRDFTKLLVDKFLEIPPGRRRDPLTQTRLQLHRNQIFLLVVHWTFIAVYKLKRLDCVCQAFIWPEFLKQMCILRSRCLCFRDGSISVFTGAALELRCRINPLAYLPSNPSLELHPYGSGLLLYNLVLHPLVIVAHPSDPSQFAVGLTDGGVYAIEPPESESPDNDDPE</sequence>
<reference evidence="3" key="1">
    <citation type="journal article" date="2014" name="Science">
        <title>The coffee genome provides insight into the convergent evolution of caffeine biosynthesis.</title>
        <authorList>
            <person name="Denoeud F."/>
            <person name="Carretero-Paulet L."/>
            <person name="Dereeper A."/>
            <person name="Droc G."/>
            <person name="Guyot R."/>
            <person name="Pietrella M."/>
            <person name="Zheng C."/>
            <person name="Alberti A."/>
            <person name="Anthony F."/>
            <person name="Aprea G."/>
            <person name="Aury J.M."/>
            <person name="Bento P."/>
            <person name="Bernard M."/>
            <person name="Bocs S."/>
            <person name="Campa C."/>
            <person name="Cenci A."/>
            <person name="Combes M.C."/>
            <person name="Crouzillat D."/>
            <person name="Da Silva C."/>
            <person name="Daddiego L."/>
            <person name="De Bellis F."/>
            <person name="Dussert S."/>
            <person name="Garsmeur O."/>
            <person name="Gayraud T."/>
            <person name="Guignon V."/>
            <person name="Jahn K."/>
            <person name="Jamilloux V."/>
            <person name="Joet T."/>
            <person name="Labadie K."/>
            <person name="Lan T."/>
            <person name="Leclercq J."/>
            <person name="Lepelley M."/>
            <person name="Leroy T."/>
            <person name="Li L.T."/>
            <person name="Librado P."/>
            <person name="Lopez L."/>
            <person name="Munoz A."/>
            <person name="Noel B."/>
            <person name="Pallavicini A."/>
            <person name="Perrotta G."/>
            <person name="Poncet V."/>
            <person name="Pot D."/>
            <person name="Priyono X."/>
            <person name="Rigoreau M."/>
            <person name="Rouard M."/>
            <person name="Rozas J."/>
            <person name="Tranchant-Dubreuil C."/>
            <person name="VanBuren R."/>
            <person name="Zhang Q."/>
            <person name="Andrade A.C."/>
            <person name="Argout X."/>
            <person name="Bertrand B."/>
            <person name="de Kochko A."/>
            <person name="Graziosi G."/>
            <person name="Henry R.J."/>
            <person name="Jayarama X."/>
            <person name="Ming R."/>
            <person name="Nagai C."/>
            <person name="Rounsley S."/>
            <person name="Sankoff D."/>
            <person name="Giuliano G."/>
            <person name="Albert V.A."/>
            <person name="Wincker P."/>
            <person name="Lashermes P."/>
        </authorList>
    </citation>
    <scope>NUCLEOTIDE SEQUENCE [LARGE SCALE GENOMIC DNA]</scope>
    <source>
        <strain evidence="3">cv. DH200-94</strain>
    </source>
</reference>
<dbReference type="InterPro" id="IPR001680">
    <property type="entry name" value="WD40_rpt"/>
</dbReference>
<evidence type="ECO:0000313" key="3">
    <source>
        <dbReference type="Proteomes" id="UP000295252"/>
    </source>
</evidence>
<evidence type="ECO:0000256" key="1">
    <source>
        <dbReference type="PROSITE-ProRule" id="PRU00221"/>
    </source>
</evidence>